<accession>A0ABD3RD06</accession>
<sequence>MTLTHQVQNLSSIVSSLSVEASYLSDEIGALSERLADSEAKYHGLRNINIELESNCTALASTIIELRREADELGEARRRLEERDDEREGVLDGLRAELRTAKDDLERLACLVETDRFEEERAKFLDDFDEKRDRERERRKKMMMKKKSRGGSRSFWAWFFGWGGGDGTSDYDDDDDDGALSSSIVADAGGLVMDDQERERAAREFARTTLLHALQAERANVDELESALEALRRNNTAIMDVVSSRDTIISELNDRVAVFEEDRMVLRAALRQLQAEMRDEAPRTERMVRDLEEARERESRLIEDMKVMSEDMRQEREELESRITNVTGEHNRTREELDLIGLYVDQLEDRLANFAIARRELEVREKECGRLESAAKEQADLVDEYRRRADVLMREQNETRALIEELVVDREGLRARIEALNQEVADWKTRVDDADRRTEDVKSQSVRQLFLRLEEEKASWEELSQRRMQEERLTWDEENEKVLERTLANERAAWEACIAEEWKVRLNNEKSELERIITTEWTERQEKERLELESRHLEEMQFTIAAERRLWEGAMEAEINDRISTARSLWEKEADAKRIDAEQRARSFESSLLEEEVEKAAAKVYTRLEERGVRFGVSNPPSGRLTDLFDSSVENDVNSLLVDRSETEEYDKSDNDFNDFDDRTETGGRAILSEAMRAVYPLRI</sequence>
<keyword evidence="1" id="KW-0175">Coiled coil</keyword>
<name>A0ABD3RD06_9STRA</name>
<dbReference type="AlphaFoldDB" id="A0ABD3RD06"/>
<dbReference type="EMBL" id="JALLPB020000313">
    <property type="protein sequence ID" value="KAL3810659.1"/>
    <property type="molecule type" value="Genomic_DNA"/>
</dbReference>
<evidence type="ECO:0000313" key="2">
    <source>
        <dbReference type="EMBL" id="KAL3810659.1"/>
    </source>
</evidence>
<evidence type="ECO:0000256" key="1">
    <source>
        <dbReference type="SAM" id="Coils"/>
    </source>
</evidence>
<evidence type="ECO:0000313" key="3">
    <source>
        <dbReference type="Proteomes" id="UP001530377"/>
    </source>
</evidence>
<keyword evidence="3" id="KW-1185">Reference proteome</keyword>
<organism evidence="2 3">
    <name type="scientific">Cyclostephanos tholiformis</name>
    <dbReference type="NCBI Taxonomy" id="382380"/>
    <lineage>
        <taxon>Eukaryota</taxon>
        <taxon>Sar</taxon>
        <taxon>Stramenopiles</taxon>
        <taxon>Ochrophyta</taxon>
        <taxon>Bacillariophyta</taxon>
        <taxon>Coscinodiscophyceae</taxon>
        <taxon>Thalassiosirophycidae</taxon>
        <taxon>Stephanodiscales</taxon>
        <taxon>Stephanodiscaceae</taxon>
        <taxon>Cyclostephanos</taxon>
    </lineage>
</organism>
<gene>
    <name evidence="2" type="ORF">ACHAXA_001048</name>
</gene>
<feature type="coiled-coil region" evidence="1">
    <location>
        <begin position="214"/>
        <end position="437"/>
    </location>
</feature>
<reference evidence="2 3" key="1">
    <citation type="submission" date="2024-10" db="EMBL/GenBank/DDBJ databases">
        <title>Updated reference genomes for cyclostephanoid diatoms.</title>
        <authorList>
            <person name="Roberts W.R."/>
            <person name="Alverson A.J."/>
        </authorList>
    </citation>
    <scope>NUCLEOTIDE SEQUENCE [LARGE SCALE GENOMIC DNA]</scope>
    <source>
        <strain evidence="2 3">AJA228-03</strain>
    </source>
</reference>
<proteinExistence type="predicted"/>
<protein>
    <submittedName>
        <fullName evidence="2">Uncharacterized protein</fullName>
    </submittedName>
</protein>
<dbReference type="Proteomes" id="UP001530377">
    <property type="component" value="Unassembled WGS sequence"/>
</dbReference>
<feature type="coiled-coil region" evidence="1">
    <location>
        <begin position="63"/>
        <end position="111"/>
    </location>
</feature>
<comment type="caution">
    <text evidence="2">The sequence shown here is derived from an EMBL/GenBank/DDBJ whole genome shotgun (WGS) entry which is preliminary data.</text>
</comment>